<dbReference type="Gene3D" id="1.20.120.530">
    <property type="entry name" value="GntR ligand-binding domain-like"/>
    <property type="match status" value="1"/>
</dbReference>
<dbReference type="PANTHER" id="PTHR43537:SF24">
    <property type="entry name" value="GLUCONATE OPERON TRANSCRIPTIONAL REPRESSOR"/>
    <property type="match status" value="1"/>
</dbReference>
<dbReference type="Proteomes" id="UP000295238">
    <property type="component" value="Unassembled WGS sequence"/>
</dbReference>
<sequence>MQNISPKLYRRAFDVLAGEISAGNLTSGSRLTESGLANRFGISRAPARLALSELESRGLVRKSAVRGYEVLALSGGPAFEATTSDRIGADQQFTARLQFLPSWELIYPEIELEVVSRTSLTSWRINEVALAKAYDVSRTVAREVMARLQQRGIVQKDEKGRWQAPALTTKRIDDLYELRWVLEPLALEKAFPQLPPGLASRLSANVQAAHSAFGTVAGEKLDALEQELHVELLSYCGNEALMQALSLPQGLLVAHHFLYQATSALFETEPFLPEHLDVLDHLAAGNIRAAKAALIRHLKISRERAMMRIHSVASTLSPRDLPYLEPASPSKPDQT</sequence>
<dbReference type="OrthoDB" id="8066003at2"/>
<reference evidence="5 6" key="1">
    <citation type="submission" date="2019-03" db="EMBL/GenBank/DDBJ databases">
        <title>Rhizobium sp. nov., an bacterium isolated from biocrust in Mu Us Desert.</title>
        <authorList>
            <person name="Lixiong L."/>
        </authorList>
    </citation>
    <scope>NUCLEOTIDE SEQUENCE [LARGE SCALE GENOMIC DNA]</scope>
    <source>
        <strain evidence="5 6">SPY-1</strain>
    </source>
</reference>
<dbReference type="SUPFAM" id="SSF46785">
    <property type="entry name" value="Winged helix' DNA-binding domain"/>
    <property type="match status" value="2"/>
</dbReference>
<dbReference type="GO" id="GO:0003677">
    <property type="term" value="F:DNA binding"/>
    <property type="evidence" value="ECO:0007669"/>
    <property type="project" value="UniProtKB-KW"/>
</dbReference>
<dbReference type="InterPro" id="IPR000524">
    <property type="entry name" value="Tscrpt_reg_HTH_GntR"/>
</dbReference>
<evidence type="ECO:0000259" key="4">
    <source>
        <dbReference type="PROSITE" id="PS50949"/>
    </source>
</evidence>
<dbReference type="Pfam" id="PF00392">
    <property type="entry name" value="GntR"/>
    <property type="match status" value="1"/>
</dbReference>
<dbReference type="InterPro" id="IPR036388">
    <property type="entry name" value="WH-like_DNA-bd_sf"/>
</dbReference>
<dbReference type="GO" id="GO:0003700">
    <property type="term" value="F:DNA-binding transcription factor activity"/>
    <property type="evidence" value="ECO:0007669"/>
    <property type="project" value="InterPro"/>
</dbReference>
<protein>
    <submittedName>
        <fullName evidence="5">GntR family transcriptional regulator</fullName>
    </submittedName>
</protein>
<feature type="domain" description="HTH gntR-type" evidence="4">
    <location>
        <begin position="6"/>
        <end position="73"/>
    </location>
</feature>
<keyword evidence="3" id="KW-0804">Transcription</keyword>
<gene>
    <name evidence="5" type="ORF">E2F50_20715</name>
</gene>
<dbReference type="InterPro" id="IPR011711">
    <property type="entry name" value="GntR_C"/>
</dbReference>
<dbReference type="AlphaFoldDB" id="A0A4R5U9S4"/>
<keyword evidence="1" id="KW-0805">Transcription regulation</keyword>
<organism evidence="5 6">
    <name type="scientific">Rhizobium deserti</name>
    <dbReference type="NCBI Taxonomy" id="2547961"/>
    <lineage>
        <taxon>Bacteria</taxon>
        <taxon>Pseudomonadati</taxon>
        <taxon>Pseudomonadota</taxon>
        <taxon>Alphaproteobacteria</taxon>
        <taxon>Hyphomicrobiales</taxon>
        <taxon>Rhizobiaceae</taxon>
        <taxon>Rhizobium/Agrobacterium group</taxon>
        <taxon>Rhizobium</taxon>
    </lineage>
</organism>
<dbReference type="PROSITE" id="PS50949">
    <property type="entry name" value="HTH_GNTR"/>
    <property type="match status" value="1"/>
</dbReference>
<dbReference type="InterPro" id="IPR036390">
    <property type="entry name" value="WH_DNA-bd_sf"/>
</dbReference>
<dbReference type="SMART" id="SM00895">
    <property type="entry name" value="FCD"/>
    <property type="match status" value="1"/>
</dbReference>
<keyword evidence="2" id="KW-0238">DNA-binding</keyword>
<dbReference type="Gene3D" id="1.10.10.10">
    <property type="entry name" value="Winged helix-like DNA-binding domain superfamily/Winged helix DNA-binding domain"/>
    <property type="match status" value="2"/>
</dbReference>
<keyword evidence="6" id="KW-1185">Reference proteome</keyword>
<evidence type="ECO:0000256" key="1">
    <source>
        <dbReference type="ARBA" id="ARBA00023015"/>
    </source>
</evidence>
<dbReference type="SMART" id="SM00345">
    <property type="entry name" value="HTH_GNTR"/>
    <property type="match status" value="2"/>
</dbReference>
<dbReference type="InterPro" id="IPR008920">
    <property type="entry name" value="TF_FadR/GntR_C"/>
</dbReference>
<dbReference type="EMBL" id="SMTL01000007">
    <property type="protein sequence ID" value="TDK31359.1"/>
    <property type="molecule type" value="Genomic_DNA"/>
</dbReference>
<evidence type="ECO:0000313" key="5">
    <source>
        <dbReference type="EMBL" id="TDK31359.1"/>
    </source>
</evidence>
<evidence type="ECO:0000256" key="3">
    <source>
        <dbReference type="ARBA" id="ARBA00023163"/>
    </source>
</evidence>
<evidence type="ECO:0000256" key="2">
    <source>
        <dbReference type="ARBA" id="ARBA00023125"/>
    </source>
</evidence>
<dbReference type="PANTHER" id="PTHR43537">
    <property type="entry name" value="TRANSCRIPTIONAL REGULATOR, GNTR FAMILY"/>
    <property type="match status" value="1"/>
</dbReference>
<proteinExistence type="predicted"/>
<name>A0A4R5U9S4_9HYPH</name>
<dbReference type="RefSeq" id="WP_133318075.1">
    <property type="nucleotide sequence ID" value="NZ_SMTL01000007.1"/>
</dbReference>
<comment type="caution">
    <text evidence="5">The sequence shown here is derived from an EMBL/GenBank/DDBJ whole genome shotgun (WGS) entry which is preliminary data.</text>
</comment>
<dbReference type="SUPFAM" id="SSF48008">
    <property type="entry name" value="GntR ligand-binding domain-like"/>
    <property type="match status" value="1"/>
</dbReference>
<dbReference type="Pfam" id="PF07729">
    <property type="entry name" value="FCD"/>
    <property type="match status" value="1"/>
</dbReference>
<evidence type="ECO:0000313" key="6">
    <source>
        <dbReference type="Proteomes" id="UP000295238"/>
    </source>
</evidence>
<accession>A0A4R5U9S4</accession>